<dbReference type="Gene3D" id="1.10.472.10">
    <property type="entry name" value="Cyclin-like"/>
    <property type="match status" value="1"/>
</dbReference>
<feature type="domain" description="Transcription factor TFIIB cyclin-like" evidence="4">
    <location>
        <begin position="114"/>
        <end position="197"/>
    </location>
</feature>
<reference evidence="5" key="1">
    <citation type="submission" date="2019-12" db="EMBL/GenBank/DDBJ databases">
        <title>Genome sequencing and annotation of Brassica cretica.</title>
        <authorList>
            <person name="Studholme D.J."/>
            <person name="Sarris P.F."/>
        </authorList>
    </citation>
    <scope>NUCLEOTIDE SEQUENCE</scope>
    <source>
        <strain evidence="5">PFS-102/07</strain>
        <tissue evidence="5">Leaf</tissue>
    </source>
</reference>
<dbReference type="InterPro" id="IPR036915">
    <property type="entry name" value="Cyclin-like_sf"/>
</dbReference>
<keyword evidence="2" id="KW-0804">Transcription</keyword>
<dbReference type="GO" id="GO:0097550">
    <property type="term" value="C:transcription preinitiation complex"/>
    <property type="evidence" value="ECO:0007669"/>
    <property type="project" value="TreeGrafter"/>
</dbReference>
<evidence type="ECO:0000313" key="5">
    <source>
        <dbReference type="EMBL" id="KAF2601820.1"/>
    </source>
</evidence>
<dbReference type="SUPFAM" id="SSF47954">
    <property type="entry name" value="Cyclin-like"/>
    <property type="match status" value="1"/>
</dbReference>
<dbReference type="EMBL" id="QGKY02000094">
    <property type="protein sequence ID" value="KAF2601820.1"/>
    <property type="molecule type" value="Genomic_DNA"/>
</dbReference>
<dbReference type="GO" id="GO:0070897">
    <property type="term" value="P:transcription preinitiation complex assembly"/>
    <property type="evidence" value="ECO:0007669"/>
    <property type="project" value="InterPro"/>
</dbReference>
<gene>
    <name evidence="5" type="ORF">F2Q70_00026657</name>
</gene>
<evidence type="ECO:0000256" key="3">
    <source>
        <dbReference type="SAM" id="MobiDB-lite"/>
    </source>
</evidence>
<evidence type="ECO:0000256" key="1">
    <source>
        <dbReference type="ARBA" id="ARBA00023015"/>
    </source>
</evidence>
<evidence type="ECO:0000259" key="4">
    <source>
        <dbReference type="Pfam" id="PF00382"/>
    </source>
</evidence>
<feature type="region of interest" description="Disordered" evidence="3">
    <location>
        <begin position="42"/>
        <end position="61"/>
    </location>
</feature>
<protein>
    <recommendedName>
        <fullName evidence="4">Transcription factor TFIIB cyclin-like domain-containing protein</fullName>
    </recommendedName>
</protein>
<keyword evidence="1" id="KW-0805">Transcription regulation</keyword>
<dbReference type="AlphaFoldDB" id="A0A8S9L1F5"/>
<dbReference type="PANTHER" id="PTHR11618">
    <property type="entry name" value="TRANSCRIPTION INITIATION FACTOR IIB-RELATED"/>
    <property type="match status" value="1"/>
</dbReference>
<dbReference type="InterPro" id="IPR013150">
    <property type="entry name" value="TFIIB_cyclin"/>
</dbReference>
<dbReference type="GO" id="GO:0017025">
    <property type="term" value="F:TBP-class protein binding"/>
    <property type="evidence" value="ECO:0007669"/>
    <property type="project" value="InterPro"/>
</dbReference>
<dbReference type="PANTHER" id="PTHR11618:SF79">
    <property type="entry name" value="CYCLIN FAMILY PROTEIN"/>
    <property type="match status" value="1"/>
</dbReference>
<organism evidence="5">
    <name type="scientific">Brassica cretica</name>
    <name type="common">Mustard</name>
    <dbReference type="NCBI Taxonomy" id="69181"/>
    <lineage>
        <taxon>Eukaryota</taxon>
        <taxon>Viridiplantae</taxon>
        <taxon>Streptophyta</taxon>
        <taxon>Embryophyta</taxon>
        <taxon>Tracheophyta</taxon>
        <taxon>Spermatophyta</taxon>
        <taxon>Magnoliopsida</taxon>
        <taxon>eudicotyledons</taxon>
        <taxon>Gunneridae</taxon>
        <taxon>Pentapetalae</taxon>
        <taxon>rosids</taxon>
        <taxon>malvids</taxon>
        <taxon>Brassicales</taxon>
        <taxon>Brassicaceae</taxon>
        <taxon>Brassiceae</taxon>
        <taxon>Brassica</taxon>
    </lineage>
</organism>
<dbReference type="InterPro" id="IPR000812">
    <property type="entry name" value="TFIIB"/>
</dbReference>
<proteinExistence type="predicted"/>
<comment type="caution">
    <text evidence="5">The sequence shown here is derived from an EMBL/GenBank/DDBJ whole genome shotgun (WGS) entry which is preliminary data.</text>
</comment>
<sequence>MLVGVENGCDDVNVQILEKENVETFFDKYFSEINSSLRKALRRKRESSDKSSKRVATQRPNACSAWSLHRDRARAKARSLHISSVADGAKQSKITSAVRSVVDKLGLPPQLIHIRAAEFAKRYSTDLQMNRQAIKAAEEAAERCTDHVNRSRPPSSIAAAVVYIIAQLSYEKELLKDIKEATGVHVNTIKGTYKDLYPYLPKIIPTWFANANDLKKLHSP</sequence>
<dbReference type="PRINTS" id="PR00685">
    <property type="entry name" value="TIFACTORIIB"/>
</dbReference>
<accession>A0A8S9L1F5</accession>
<name>A0A8S9L1F5_BRACR</name>
<dbReference type="GO" id="GO:0005634">
    <property type="term" value="C:nucleus"/>
    <property type="evidence" value="ECO:0007669"/>
    <property type="project" value="TreeGrafter"/>
</dbReference>
<evidence type="ECO:0000256" key="2">
    <source>
        <dbReference type="ARBA" id="ARBA00023163"/>
    </source>
</evidence>
<dbReference type="Pfam" id="PF00382">
    <property type="entry name" value="TFIIB"/>
    <property type="match status" value="1"/>
</dbReference>